<gene>
    <name evidence="2" type="ORF">LGLO00237_LOCUS11119</name>
</gene>
<organism evidence="2">
    <name type="scientific">Lotharella globosa</name>
    <dbReference type="NCBI Taxonomy" id="91324"/>
    <lineage>
        <taxon>Eukaryota</taxon>
        <taxon>Sar</taxon>
        <taxon>Rhizaria</taxon>
        <taxon>Cercozoa</taxon>
        <taxon>Chlorarachniophyceae</taxon>
        <taxon>Lotharella</taxon>
    </lineage>
</organism>
<name>A0A7S3YRG7_9EUKA</name>
<dbReference type="AlphaFoldDB" id="A0A7S3YRG7"/>
<feature type="region of interest" description="Disordered" evidence="1">
    <location>
        <begin position="132"/>
        <end position="161"/>
    </location>
</feature>
<reference evidence="2" key="1">
    <citation type="submission" date="2021-01" db="EMBL/GenBank/DDBJ databases">
        <authorList>
            <person name="Corre E."/>
            <person name="Pelletier E."/>
            <person name="Niang G."/>
            <person name="Scheremetjew M."/>
            <person name="Finn R."/>
            <person name="Kale V."/>
            <person name="Holt S."/>
            <person name="Cochrane G."/>
            <person name="Meng A."/>
            <person name="Brown T."/>
            <person name="Cohen L."/>
        </authorList>
    </citation>
    <scope>NUCLEOTIDE SEQUENCE</scope>
    <source>
        <strain evidence="2">CCCM811</strain>
    </source>
</reference>
<evidence type="ECO:0000256" key="1">
    <source>
        <dbReference type="SAM" id="MobiDB-lite"/>
    </source>
</evidence>
<accession>A0A7S3YRG7</accession>
<dbReference type="Gene3D" id="3.40.50.1460">
    <property type="match status" value="1"/>
</dbReference>
<evidence type="ECO:0000313" key="2">
    <source>
        <dbReference type="EMBL" id="CAE0659543.1"/>
    </source>
</evidence>
<feature type="compositionally biased region" description="Basic and acidic residues" evidence="1">
    <location>
        <begin position="132"/>
        <end position="147"/>
    </location>
</feature>
<sequence>MAYYVLVGGEAHQTQGVAPEKRELMHTSLTYVASAYAKLRKAGVPRNRIITIVQLKDYIRCHKEGAYPRTMYEKECALLLEEGGADYDFEDVNPLTVWNVVLGIKTKKTPKVVPKEKGLVKSLTLAIYSHGDSHPTKKIEKKKDPTPDVKTSNVNGGPPNKPHLEPLKHEWYFHMPYHSDKEASANTLAFVATEAAKNPLCYVYATQLRNMFASLFKNDPERPVVCLLNYCRSGGGIEFLRRPYARKMLDADSWPLYLMSSCQANHDALVGGLWDAFFNSLSKRIPNLKKGDSKKGEKLGDLYFEAKRDYHITNKYELKDLVKTLAFPSAYSTHNANKVAVIFDTDLHRSVAAAADGSPDYDKVRQIQEDYRNRKRFRGEKVVFWHPQDWNGKEIDLVDAVKAARKLSAIPEALWGSKHVPELSLQGLYHESSKQQ</sequence>
<dbReference type="EMBL" id="HBIV01015210">
    <property type="protein sequence ID" value="CAE0659543.1"/>
    <property type="molecule type" value="Transcribed_RNA"/>
</dbReference>
<protein>
    <submittedName>
        <fullName evidence="2">Uncharacterized protein</fullName>
    </submittedName>
</protein>
<proteinExistence type="predicted"/>